<evidence type="ECO:0000259" key="3">
    <source>
        <dbReference type="Pfam" id="PF10536"/>
    </source>
</evidence>
<dbReference type="InterPro" id="IPR044824">
    <property type="entry name" value="MAIN-like"/>
</dbReference>
<feature type="domain" description="Aminotransferase-like plant mobile" evidence="3">
    <location>
        <begin position="63"/>
        <end position="184"/>
    </location>
</feature>
<comment type="caution">
    <text evidence="4">The sequence shown here is derived from an EMBL/GenBank/DDBJ whole genome shotgun (WGS) entry which is preliminary data.</text>
</comment>
<dbReference type="PANTHER" id="PTHR46033:SF8">
    <property type="entry name" value="PROTEIN MAINTENANCE OF MERISTEMS-LIKE"/>
    <property type="match status" value="1"/>
</dbReference>
<evidence type="ECO:0000256" key="2">
    <source>
        <dbReference type="SAM" id="SignalP"/>
    </source>
</evidence>
<gene>
    <name evidence="4" type="ORF">PIB30_097504</name>
</gene>
<feature type="signal peptide" evidence="2">
    <location>
        <begin position="1"/>
        <end position="21"/>
    </location>
</feature>
<proteinExistence type="predicted"/>
<dbReference type="InterPro" id="IPR019557">
    <property type="entry name" value="AminoTfrase-like_pln_mobile"/>
</dbReference>
<keyword evidence="2" id="KW-0732">Signal</keyword>
<dbReference type="PANTHER" id="PTHR46033">
    <property type="entry name" value="PROTEIN MAIN-LIKE 2"/>
    <property type="match status" value="1"/>
</dbReference>
<feature type="compositionally biased region" description="Basic residues" evidence="1">
    <location>
        <begin position="319"/>
        <end position="328"/>
    </location>
</feature>
<dbReference type="Proteomes" id="UP001341840">
    <property type="component" value="Unassembled WGS sequence"/>
</dbReference>
<dbReference type="Pfam" id="PF10536">
    <property type="entry name" value="PMD"/>
    <property type="match status" value="2"/>
</dbReference>
<evidence type="ECO:0000313" key="4">
    <source>
        <dbReference type="EMBL" id="MED6116153.1"/>
    </source>
</evidence>
<evidence type="ECO:0000313" key="5">
    <source>
        <dbReference type="Proteomes" id="UP001341840"/>
    </source>
</evidence>
<sequence>MGRFSWGSAALCWLYRNLCRCANRNVVQVSGPLQLLQSWIFWRFPTLRPHGFDQFSWPLASRLQPSEFIWEPYMVHEVGAVAHPGIFEQRHVQLWTACVPLIYFGTIGWHPADRVVPQFGGVQYIPGHSVNIDFLHSKDGRGGDRWFPHTYQTWHGMWDARAERVLGIQRVADPGASELYLRWWFLAGKRFLCSDAAHGDVRMTQVPGKASQRVPTAHEPLLRVDDVPNNRRPERRMRVGTRTTARDWQWGSPQGALGRSSSQAQGRTHVDLNQPASDPFVDSSFALGGTPPSAFVDGPSHMDADDQAPPAAVDPEPRKGRRAVRRRGCGTGSHI</sequence>
<organism evidence="4 5">
    <name type="scientific">Stylosanthes scabra</name>
    <dbReference type="NCBI Taxonomy" id="79078"/>
    <lineage>
        <taxon>Eukaryota</taxon>
        <taxon>Viridiplantae</taxon>
        <taxon>Streptophyta</taxon>
        <taxon>Embryophyta</taxon>
        <taxon>Tracheophyta</taxon>
        <taxon>Spermatophyta</taxon>
        <taxon>Magnoliopsida</taxon>
        <taxon>eudicotyledons</taxon>
        <taxon>Gunneridae</taxon>
        <taxon>Pentapetalae</taxon>
        <taxon>rosids</taxon>
        <taxon>fabids</taxon>
        <taxon>Fabales</taxon>
        <taxon>Fabaceae</taxon>
        <taxon>Papilionoideae</taxon>
        <taxon>50 kb inversion clade</taxon>
        <taxon>dalbergioids sensu lato</taxon>
        <taxon>Dalbergieae</taxon>
        <taxon>Pterocarpus clade</taxon>
        <taxon>Stylosanthes</taxon>
    </lineage>
</organism>
<feature type="domain" description="Aminotransferase-like plant mobile" evidence="3">
    <location>
        <begin position="2"/>
        <end position="50"/>
    </location>
</feature>
<feature type="region of interest" description="Disordered" evidence="1">
    <location>
        <begin position="226"/>
        <end position="335"/>
    </location>
</feature>
<protein>
    <recommendedName>
        <fullName evidence="3">Aminotransferase-like plant mobile domain-containing protein</fullName>
    </recommendedName>
</protein>
<name>A0ABU6QWA7_9FABA</name>
<keyword evidence="5" id="KW-1185">Reference proteome</keyword>
<accession>A0ABU6QWA7</accession>
<reference evidence="4 5" key="1">
    <citation type="journal article" date="2023" name="Plants (Basel)">
        <title>Bridging the Gap: Combining Genomics and Transcriptomics Approaches to Understand Stylosanthes scabra, an Orphan Legume from the Brazilian Caatinga.</title>
        <authorList>
            <person name="Ferreira-Neto J.R.C."/>
            <person name="da Silva M.D."/>
            <person name="Binneck E."/>
            <person name="de Melo N.F."/>
            <person name="da Silva R.H."/>
            <person name="de Melo A.L.T.M."/>
            <person name="Pandolfi V."/>
            <person name="Bustamante F.O."/>
            <person name="Brasileiro-Vidal A.C."/>
            <person name="Benko-Iseppon A.M."/>
        </authorList>
    </citation>
    <scope>NUCLEOTIDE SEQUENCE [LARGE SCALE GENOMIC DNA]</scope>
    <source>
        <tissue evidence="4">Leaves</tissue>
    </source>
</reference>
<evidence type="ECO:0000256" key="1">
    <source>
        <dbReference type="SAM" id="MobiDB-lite"/>
    </source>
</evidence>
<dbReference type="EMBL" id="JASCZI010002403">
    <property type="protein sequence ID" value="MED6116153.1"/>
    <property type="molecule type" value="Genomic_DNA"/>
</dbReference>
<feature type="chain" id="PRO_5046671660" description="Aminotransferase-like plant mobile domain-containing protein" evidence="2">
    <location>
        <begin position="22"/>
        <end position="335"/>
    </location>
</feature>